<proteinExistence type="predicted"/>
<name>N1R2F9_AEGTA</name>
<dbReference type="EnsemblPlants" id="EMT19456">
    <property type="protein sequence ID" value="EMT19456"/>
    <property type="gene ID" value="F775_23803"/>
</dbReference>
<sequence length="190" mass="20598">MTSPPRSIKESFSRWWMLDATEDHMCIAGSFNLAVQLPSSSDFTGGAAMALCSSHIRSPEPELSGLLQRTLLTLLTSRPTSSCGVGCCIDDLEISADMGSKALRASDKSCLSSISKMATWSRLTGSLKAIKVKRGIKLLKPLLPFVDCSCLLVTAFATAEGQTLDPRYLWVLGALWGYLNVPISVIFFPF</sequence>
<organism evidence="1">
    <name type="scientific">Aegilops tauschii</name>
    <name type="common">Tausch's goatgrass</name>
    <name type="synonym">Aegilops squarrosa</name>
    <dbReference type="NCBI Taxonomy" id="37682"/>
    <lineage>
        <taxon>Eukaryota</taxon>
        <taxon>Viridiplantae</taxon>
        <taxon>Streptophyta</taxon>
        <taxon>Embryophyta</taxon>
        <taxon>Tracheophyta</taxon>
        <taxon>Spermatophyta</taxon>
        <taxon>Magnoliopsida</taxon>
        <taxon>Liliopsida</taxon>
        <taxon>Poales</taxon>
        <taxon>Poaceae</taxon>
        <taxon>BOP clade</taxon>
        <taxon>Pooideae</taxon>
        <taxon>Triticodae</taxon>
        <taxon>Triticeae</taxon>
        <taxon>Triticinae</taxon>
        <taxon>Aegilops</taxon>
    </lineage>
</organism>
<accession>N1R2F9</accession>
<evidence type="ECO:0000313" key="1">
    <source>
        <dbReference type="EnsemblPlants" id="EMT19456"/>
    </source>
</evidence>
<reference evidence="1" key="1">
    <citation type="submission" date="2015-06" db="UniProtKB">
        <authorList>
            <consortium name="EnsemblPlants"/>
        </authorList>
    </citation>
    <scope>IDENTIFICATION</scope>
</reference>
<dbReference type="AlphaFoldDB" id="N1R2F9"/>
<protein>
    <submittedName>
        <fullName evidence="1">Uncharacterized protein</fullName>
    </submittedName>
</protein>